<sequence>MIMNLTPNDMLKALASIGLDGIISAGLVSSAGVKPLRRNVAIYGDSRTANCSSGSLPNKITENYGYASWLGQYSEGRIFFEPAFNFGVGGNTSAQWAARVGDVIASPSDVVVCLISTNDRTADFTLAQTQQNIEGVVMKLKQAGKIVVFINETPRGGANALTAPRQAIHEQVRAWINSYLPKLGVRVVDVWDKMTDTAAVTVDGLHFNPVGANIVGQALAREIQDLFNSPVPLPRVTSAYDSATNPFGQINTNALLTGTTGTKGGSANTTGDVATGYTVAGSSWTGMTVVASKEAASVGEAQVFKFSGTPTTSGALYTFEQVISLANAKLAANIKAVADIEFEMTGCLGVSLDFRFLDSGTFNSKCCDRYQDGFPMSPIKVSGVQETPTTAITAGCTEVKIRVAVYGSQNVPMSGTVKIKQLAAIAA</sequence>
<dbReference type="EMBL" id="MT670417">
    <property type="protein sequence ID" value="QNN99866.1"/>
    <property type="molecule type" value="Genomic_DNA"/>
</dbReference>
<dbReference type="InterPro" id="IPR036514">
    <property type="entry name" value="SGNH_hydro_sf"/>
</dbReference>
<dbReference type="SUPFAM" id="SSF52266">
    <property type="entry name" value="SGNH hydrolase"/>
    <property type="match status" value="1"/>
</dbReference>
<name>A0A7G9V0R1_9CAUD</name>
<feature type="domain" description="SGNH hydrolase-type esterase" evidence="1">
    <location>
        <begin position="43"/>
        <end position="212"/>
    </location>
</feature>
<dbReference type="InterPro" id="IPR013830">
    <property type="entry name" value="SGNH_hydro"/>
</dbReference>
<reference evidence="2 3" key="1">
    <citation type="submission" date="2020-06" db="EMBL/GenBank/DDBJ databases">
        <title>Characterization of Pseudomonas phiPsa374-like phages.</title>
        <authorList>
            <person name="Warring S."/>
            <person name="Malone L.M."/>
            <person name="Easingwood R.A."/>
            <person name="Rigano L."/>
            <person name="Frampton R.A."/>
            <person name="Lopez Acedo E."/>
            <person name="Templeton M.D."/>
            <person name="Kleffmann T."/>
            <person name="Bostina M."/>
            <person name="Fineran P.C."/>
        </authorList>
    </citation>
    <scope>NUCLEOTIDE SEQUENCE [LARGE SCALE GENOMIC DNA]</scope>
</reference>
<dbReference type="Proteomes" id="UP000516074">
    <property type="component" value="Segment"/>
</dbReference>
<gene>
    <name evidence="2" type="ORF">phiPsa267_058</name>
</gene>
<dbReference type="InterPro" id="IPR051532">
    <property type="entry name" value="Ester_Hydrolysis_Enzymes"/>
</dbReference>
<dbReference type="Gene3D" id="3.40.50.1110">
    <property type="entry name" value="SGNH hydrolase"/>
    <property type="match status" value="1"/>
</dbReference>
<proteinExistence type="predicted"/>
<keyword evidence="3" id="KW-1185">Reference proteome</keyword>
<dbReference type="Pfam" id="PF13472">
    <property type="entry name" value="Lipase_GDSL_2"/>
    <property type="match status" value="1"/>
</dbReference>
<dbReference type="PANTHER" id="PTHR30383">
    <property type="entry name" value="THIOESTERASE 1/PROTEASE 1/LYSOPHOSPHOLIPASE L1"/>
    <property type="match status" value="1"/>
</dbReference>
<evidence type="ECO:0000313" key="3">
    <source>
        <dbReference type="Proteomes" id="UP000516074"/>
    </source>
</evidence>
<protein>
    <submittedName>
        <fullName evidence="2">Tail fiber protein</fullName>
    </submittedName>
</protein>
<evidence type="ECO:0000313" key="2">
    <source>
        <dbReference type="EMBL" id="QNN99866.1"/>
    </source>
</evidence>
<dbReference type="CDD" id="cd00229">
    <property type="entry name" value="SGNH_hydrolase"/>
    <property type="match status" value="1"/>
</dbReference>
<accession>A0A7G9V0R1</accession>
<organism evidence="2 3">
    <name type="scientific">Pseudomonas phage phiPsa267</name>
    <dbReference type="NCBI Taxonomy" id="1460361"/>
    <lineage>
        <taxon>Viruses</taxon>
        <taxon>Duplodnaviria</taxon>
        <taxon>Heunggongvirae</taxon>
        <taxon>Uroviricota</taxon>
        <taxon>Caudoviricetes</taxon>
        <taxon>Vandenendeviridae</taxon>
        <taxon>Gorskivirinae</taxon>
        <taxon>Otagovirus</taxon>
        <taxon>Otagovirus psa267</taxon>
    </lineage>
</organism>
<evidence type="ECO:0000259" key="1">
    <source>
        <dbReference type="Pfam" id="PF13472"/>
    </source>
</evidence>